<accession>A0AAD7HSX7</accession>
<feature type="compositionally biased region" description="Low complexity" evidence="1">
    <location>
        <begin position="302"/>
        <end position="322"/>
    </location>
</feature>
<dbReference type="Proteomes" id="UP001215598">
    <property type="component" value="Unassembled WGS sequence"/>
</dbReference>
<feature type="region of interest" description="Disordered" evidence="1">
    <location>
        <begin position="289"/>
        <end position="337"/>
    </location>
</feature>
<evidence type="ECO:0000313" key="3">
    <source>
        <dbReference type="Proteomes" id="UP001215598"/>
    </source>
</evidence>
<gene>
    <name evidence="2" type="ORF">B0H16DRAFT_1735578</name>
</gene>
<feature type="compositionally biased region" description="Pro residues" evidence="1">
    <location>
        <begin position="289"/>
        <end position="301"/>
    </location>
</feature>
<protein>
    <submittedName>
        <fullName evidence="2">Uncharacterized protein</fullName>
    </submittedName>
</protein>
<dbReference type="AlphaFoldDB" id="A0AAD7HSX7"/>
<proteinExistence type="predicted"/>
<sequence>MDVPPPCVLSHLLPSLPPLPVPNLACWLLPPSSPRGFPLPPAPRFPTAAARLVRVHTATAYVRGRCALRVPAQRTCFLPIPSPHAHPLPRSPAPFLSFPRPVSPHCSAVTIAVPRVRPALVYTAAQRTCTRGKILLPCVCGDAVPFESPHSAHGLTAPISPSPSSLAPPPFSSPFPSHAPSLVSLHRRSRRRSLRPPRPCVYRRTTHPRRLACTWHYAPGAACVHSRPRSVRTPCACRRRCRTFVVCIESPRPHMHVHADRVCAPRAVPAVPSALSIYTLLPHSLPLPPSPSSPLVPPPLSLVPSRPTTSPSPSSSPTSALRPRVHRRTTHPQVGCT</sequence>
<evidence type="ECO:0000256" key="1">
    <source>
        <dbReference type="SAM" id="MobiDB-lite"/>
    </source>
</evidence>
<reference evidence="2" key="1">
    <citation type="submission" date="2023-03" db="EMBL/GenBank/DDBJ databases">
        <title>Massive genome expansion in bonnet fungi (Mycena s.s.) driven by repeated elements and novel gene families across ecological guilds.</title>
        <authorList>
            <consortium name="Lawrence Berkeley National Laboratory"/>
            <person name="Harder C.B."/>
            <person name="Miyauchi S."/>
            <person name="Viragh M."/>
            <person name="Kuo A."/>
            <person name="Thoen E."/>
            <person name="Andreopoulos B."/>
            <person name="Lu D."/>
            <person name="Skrede I."/>
            <person name="Drula E."/>
            <person name="Henrissat B."/>
            <person name="Morin E."/>
            <person name="Kohler A."/>
            <person name="Barry K."/>
            <person name="LaButti K."/>
            <person name="Morin E."/>
            <person name="Salamov A."/>
            <person name="Lipzen A."/>
            <person name="Mereny Z."/>
            <person name="Hegedus B."/>
            <person name="Baldrian P."/>
            <person name="Stursova M."/>
            <person name="Weitz H."/>
            <person name="Taylor A."/>
            <person name="Grigoriev I.V."/>
            <person name="Nagy L.G."/>
            <person name="Martin F."/>
            <person name="Kauserud H."/>
        </authorList>
    </citation>
    <scope>NUCLEOTIDE SEQUENCE</scope>
    <source>
        <strain evidence="2">CBHHK182m</strain>
    </source>
</reference>
<dbReference type="EMBL" id="JARKIB010000185">
    <property type="protein sequence ID" value="KAJ7726645.1"/>
    <property type="molecule type" value="Genomic_DNA"/>
</dbReference>
<organism evidence="2 3">
    <name type="scientific">Mycena metata</name>
    <dbReference type="NCBI Taxonomy" id="1033252"/>
    <lineage>
        <taxon>Eukaryota</taxon>
        <taxon>Fungi</taxon>
        <taxon>Dikarya</taxon>
        <taxon>Basidiomycota</taxon>
        <taxon>Agaricomycotina</taxon>
        <taxon>Agaricomycetes</taxon>
        <taxon>Agaricomycetidae</taxon>
        <taxon>Agaricales</taxon>
        <taxon>Marasmiineae</taxon>
        <taxon>Mycenaceae</taxon>
        <taxon>Mycena</taxon>
    </lineage>
</organism>
<name>A0AAD7HSX7_9AGAR</name>
<keyword evidence="3" id="KW-1185">Reference proteome</keyword>
<comment type="caution">
    <text evidence="2">The sequence shown here is derived from an EMBL/GenBank/DDBJ whole genome shotgun (WGS) entry which is preliminary data.</text>
</comment>
<evidence type="ECO:0000313" key="2">
    <source>
        <dbReference type="EMBL" id="KAJ7726645.1"/>
    </source>
</evidence>